<dbReference type="InterPro" id="IPR036097">
    <property type="entry name" value="HisK_dim/P_sf"/>
</dbReference>
<dbReference type="HOGENOM" id="CLU_727244_0_0_3"/>
<dbReference type="SUPFAM" id="SSF47384">
    <property type="entry name" value="Homodimeric domain of signal transducing histidine kinase"/>
    <property type="match status" value="1"/>
</dbReference>
<dbReference type="GO" id="GO:0007234">
    <property type="term" value="P:osmosensory signaling via phosphorelay pathway"/>
    <property type="evidence" value="ECO:0007669"/>
    <property type="project" value="TreeGrafter"/>
</dbReference>
<dbReference type="Proteomes" id="UP000034103">
    <property type="component" value="Chromosome"/>
</dbReference>
<dbReference type="InterPro" id="IPR005467">
    <property type="entry name" value="His_kinase_dom"/>
</dbReference>
<organism evidence="10 11">
    <name type="scientific">Microcystis aeruginosa NIES-2549</name>
    <dbReference type="NCBI Taxonomy" id="1641812"/>
    <lineage>
        <taxon>Bacteria</taxon>
        <taxon>Bacillati</taxon>
        <taxon>Cyanobacteriota</taxon>
        <taxon>Cyanophyceae</taxon>
        <taxon>Oscillatoriophycideae</taxon>
        <taxon>Chroococcales</taxon>
        <taxon>Microcystaceae</taxon>
        <taxon>Microcystis</taxon>
    </lineage>
</organism>
<feature type="region of interest" description="Disordered" evidence="8">
    <location>
        <begin position="1"/>
        <end position="22"/>
    </location>
</feature>
<dbReference type="GO" id="GO:0030295">
    <property type="term" value="F:protein kinase activator activity"/>
    <property type="evidence" value="ECO:0007669"/>
    <property type="project" value="TreeGrafter"/>
</dbReference>
<dbReference type="InterPro" id="IPR036890">
    <property type="entry name" value="HATPase_C_sf"/>
</dbReference>
<dbReference type="InterPro" id="IPR004358">
    <property type="entry name" value="Sig_transdc_His_kin-like_C"/>
</dbReference>
<dbReference type="PROSITE" id="PS50109">
    <property type="entry name" value="HIS_KIN"/>
    <property type="match status" value="1"/>
</dbReference>
<dbReference type="AlphaFoldDB" id="A0A0F6U2G7"/>
<feature type="compositionally biased region" description="Polar residues" evidence="8">
    <location>
        <begin position="11"/>
        <end position="22"/>
    </location>
</feature>
<evidence type="ECO:0000256" key="3">
    <source>
        <dbReference type="ARBA" id="ARBA00022553"/>
    </source>
</evidence>
<gene>
    <name evidence="10" type="ORF">MYAER_1166</name>
</gene>
<keyword evidence="5 10" id="KW-0418">Kinase</keyword>
<dbReference type="InterPro" id="IPR003594">
    <property type="entry name" value="HATPase_dom"/>
</dbReference>
<feature type="coiled-coil region" evidence="7">
    <location>
        <begin position="25"/>
        <end position="52"/>
    </location>
</feature>
<dbReference type="EC" id="2.7.13.3" evidence="2"/>
<keyword evidence="7" id="KW-0175">Coiled coil</keyword>
<dbReference type="FunFam" id="3.30.565.10:FF:000006">
    <property type="entry name" value="Sensor histidine kinase WalK"/>
    <property type="match status" value="1"/>
</dbReference>
<dbReference type="Pfam" id="PF00512">
    <property type="entry name" value="HisKA"/>
    <property type="match status" value="1"/>
</dbReference>
<dbReference type="PATRIC" id="fig|1641812.3.peg.1209"/>
<keyword evidence="3" id="KW-0597">Phosphoprotein</keyword>
<dbReference type="SMART" id="SM00388">
    <property type="entry name" value="HisKA"/>
    <property type="match status" value="1"/>
</dbReference>
<dbReference type="Gene3D" id="3.30.565.10">
    <property type="entry name" value="Histidine kinase-like ATPase, C-terminal domain"/>
    <property type="match status" value="1"/>
</dbReference>
<dbReference type="CDD" id="cd00082">
    <property type="entry name" value="HisKA"/>
    <property type="match status" value="1"/>
</dbReference>
<dbReference type="EMBL" id="CP011304">
    <property type="protein sequence ID" value="AKE63524.1"/>
    <property type="molecule type" value="Genomic_DNA"/>
</dbReference>
<dbReference type="GO" id="GO:0000156">
    <property type="term" value="F:phosphorelay response regulator activity"/>
    <property type="evidence" value="ECO:0007669"/>
    <property type="project" value="TreeGrafter"/>
</dbReference>
<evidence type="ECO:0000256" key="7">
    <source>
        <dbReference type="SAM" id="Coils"/>
    </source>
</evidence>
<evidence type="ECO:0000256" key="6">
    <source>
        <dbReference type="ARBA" id="ARBA00023012"/>
    </source>
</evidence>
<accession>A0A0F6U2G7</accession>
<name>A0A0F6U2G7_MICAE</name>
<dbReference type="Gene3D" id="1.10.287.130">
    <property type="match status" value="1"/>
</dbReference>
<evidence type="ECO:0000256" key="8">
    <source>
        <dbReference type="SAM" id="MobiDB-lite"/>
    </source>
</evidence>
<dbReference type="SMART" id="SM00387">
    <property type="entry name" value="HATPase_c"/>
    <property type="match status" value="1"/>
</dbReference>
<dbReference type="InterPro" id="IPR050351">
    <property type="entry name" value="BphY/WalK/GraS-like"/>
</dbReference>
<dbReference type="PANTHER" id="PTHR42878:SF15">
    <property type="entry name" value="BACTERIOPHYTOCHROME"/>
    <property type="match status" value="1"/>
</dbReference>
<keyword evidence="4" id="KW-0808">Transferase</keyword>
<dbReference type="PRINTS" id="PR00344">
    <property type="entry name" value="BCTRLSENSOR"/>
</dbReference>
<evidence type="ECO:0000313" key="11">
    <source>
        <dbReference type="Proteomes" id="UP000034103"/>
    </source>
</evidence>
<dbReference type="Pfam" id="PF02518">
    <property type="entry name" value="HATPase_c"/>
    <property type="match status" value="1"/>
</dbReference>
<protein>
    <recommendedName>
        <fullName evidence="2">histidine kinase</fullName>
        <ecNumber evidence="2">2.7.13.3</ecNumber>
    </recommendedName>
</protein>
<dbReference type="PANTHER" id="PTHR42878">
    <property type="entry name" value="TWO-COMPONENT HISTIDINE KINASE"/>
    <property type="match status" value="1"/>
</dbReference>
<comment type="catalytic activity">
    <reaction evidence="1">
        <text>ATP + protein L-histidine = ADP + protein N-phospho-L-histidine.</text>
        <dbReference type="EC" id="2.7.13.3"/>
    </reaction>
</comment>
<evidence type="ECO:0000256" key="5">
    <source>
        <dbReference type="ARBA" id="ARBA00022777"/>
    </source>
</evidence>
<evidence type="ECO:0000313" key="10">
    <source>
        <dbReference type="EMBL" id="AKE63524.1"/>
    </source>
</evidence>
<sequence>MINPDIRHSAYSPSFTTKQHPRKVNQQLEVRIRQNNQELAAALEKLQSYAEKQTLAVEVANVGLWDWELTTAPEYPPLDGEKLADLIQGACTPYKKEYIRPDGNIVPVIMGYDLVATKRGEMVAIPLNLIPVKETGLQIQSLNATLTKISQLLVKRNQELESFAYVVSHDLKAPLRAIANLSQWLEEDLEENLTEETRHNLRLLQRRVYRLKTMIEGLLDYSRIGLNSLPEETVNLTELIEEIIASLAVPPDFTIEVKSPLPTLVTKRLLLSQVFSNLISNAIKHHHDHQGHVEIQAIDRGDYYEFSVKDDGPGIATEHQEKIFEIFQILNSRDQKENTGIGLSIVKKILDNQGGRIWIESQAGEGATFYFTWQKNTPS</sequence>
<keyword evidence="6" id="KW-0902">Two-component regulatory system</keyword>
<evidence type="ECO:0000256" key="4">
    <source>
        <dbReference type="ARBA" id="ARBA00022679"/>
    </source>
</evidence>
<dbReference type="SUPFAM" id="SSF55874">
    <property type="entry name" value="ATPase domain of HSP90 chaperone/DNA topoisomerase II/histidine kinase"/>
    <property type="match status" value="1"/>
</dbReference>
<dbReference type="InterPro" id="IPR003661">
    <property type="entry name" value="HisK_dim/P_dom"/>
</dbReference>
<evidence type="ECO:0000259" key="9">
    <source>
        <dbReference type="PROSITE" id="PS50109"/>
    </source>
</evidence>
<feature type="domain" description="Histidine kinase" evidence="9">
    <location>
        <begin position="166"/>
        <end position="377"/>
    </location>
</feature>
<dbReference type="GO" id="GO:0000155">
    <property type="term" value="F:phosphorelay sensor kinase activity"/>
    <property type="evidence" value="ECO:0007669"/>
    <property type="project" value="InterPro"/>
</dbReference>
<dbReference type="RefSeq" id="WP_052734164.1">
    <property type="nucleotide sequence ID" value="NZ_CP011304.1"/>
</dbReference>
<evidence type="ECO:0000256" key="2">
    <source>
        <dbReference type="ARBA" id="ARBA00012438"/>
    </source>
</evidence>
<proteinExistence type="predicted"/>
<evidence type="ECO:0000256" key="1">
    <source>
        <dbReference type="ARBA" id="ARBA00000085"/>
    </source>
</evidence>
<reference evidence="10 11" key="1">
    <citation type="journal article" date="2015" name="Genome Announc.">
        <title>Complete Genome Sequence of Microcystis aeruginosa NIES-2549, a Bloom-Forming Cyanobacterium from Lake Kasumigaura, Japan.</title>
        <authorList>
            <person name="Yamaguchi H."/>
            <person name="Suzuki S."/>
            <person name="Tanabe Y."/>
            <person name="Osana Y."/>
            <person name="Shimura Y."/>
            <person name="Ishida K."/>
            <person name="Kawachi M."/>
        </authorList>
    </citation>
    <scope>NUCLEOTIDE SEQUENCE [LARGE SCALE GENOMIC DNA]</scope>
    <source>
        <strain evidence="10 11">NIES-2549</strain>
    </source>
</reference>